<dbReference type="EMBL" id="CP114029">
    <property type="protein sequence ID" value="WAP69821.1"/>
    <property type="molecule type" value="Genomic_DNA"/>
</dbReference>
<dbReference type="PROSITE" id="PS50851">
    <property type="entry name" value="CHEW"/>
    <property type="match status" value="1"/>
</dbReference>
<protein>
    <submittedName>
        <fullName evidence="2">Chemotaxis protein CheW</fullName>
    </submittedName>
</protein>
<dbReference type="PANTHER" id="PTHR22617:SF23">
    <property type="entry name" value="CHEMOTAXIS PROTEIN CHEW"/>
    <property type="match status" value="1"/>
</dbReference>
<dbReference type="InterPro" id="IPR002545">
    <property type="entry name" value="CheW-lke_dom"/>
</dbReference>
<dbReference type="SMART" id="SM00260">
    <property type="entry name" value="CheW"/>
    <property type="match status" value="1"/>
</dbReference>
<dbReference type="Pfam" id="PF01584">
    <property type="entry name" value="CheW"/>
    <property type="match status" value="1"/>
</dbReference>
<dbReference type="InterPro" id="IPR039315">
    <property type="entry name" value="CheW"/>
</dbReference>
<dbReference type="Proteomes" id="UP001164020">
    <property type="component" value="Chromosome"/>
</dbReference>
<organism evidence="2 3">
    <name type="scientific">Jiella pelagia</name>
    <dbReference type="NCBI Taxonomy" id="2986949"/>
    <lineage>
        <taxon>Bacteria</taxon>
        <taxon>Pseudomonadati</taxon>
        <taxon>Pseudomonadota</taxon>
        <taxon>Alphaproteobacteria</taxon>
        <taxon>Hyphomicrobiales</taxon>
        <taxon>Aurantimonadaceae</taxon>
        <taxon>Jiella</taxon>
    </lineage>
</organism>
<dbReference type="Gene3D" id="2.40.50.180">
    <property type="entry name" value="CheA-289, Domain 4"/>
    <property type="match status" value="1"/>
</dbReference>
<reference evidence="2" key="1">
    <citation type="submission" date="2022-12" db="EMBL/GenBank/DDBJ databases">
        <title>Jiella pelagia sp. nov., isolated from phosphonate enriched culture of Northwest Pacific surface seawater.</title>
        <authorList>
            <person name="Shin D.Y."/>
            <person name="Hwang C.Y."/>
        </authorList>
    </citation>
    <scope>NUCLEOTIDE SEQUENCE</scope>
    <source>
        <strain evidence="2">HL-NP1</strain>
    </source>
</reference>
<dbReference type="RefSeq" id="WP_268882250.1">
    <property type="nucleotide sequence ID" value="NZ_CP114029.1"/>
</dbReference>
<gene>
    <name evidence="2" type="ORF">OH818_06380</name>
</gene>
<dbReference type="InterPro" id="IPR036061">
    <property type="entry name" value="CheW-like_dom_sf"/>
</dbReference>
<evidence type="ECO:0000259" key="1">
    <source>
        <dbReference type="PROSITE" id="PS50851"/>
    </source>
</evidence>
<evidence type="ECO:0000313" key="3">
    <source>
        <dbReference type="Proteomes" id="UP001164020"/>
    </source>
</evidence>
<dbReference type="SUPFAM" id="SSF50341">
    <property type="entry name" value="CheW-like"/>
    <property type="match status" value="1"/>
</dbReference>
<proteinExistence type="predicted"/>
<accession>A0ABY7C255</accession>
<dbReference type="Gene3D" id="2.30.30.40">
    <property type="entry name" value="SH3 Domains"/>
    <property type="match status" value="1"/>
</dbReference>
<sequence>MNQIVQYLTFGVAEDLFAAPVGRVREILDLAPISRLPRSPAELLGMIDVRGASVPVVDARRLLGLEEAADSPNTRIVVLTMMRRSGETVFGLKTDRVFEVTSLDEEALEAPPEIGASNWNAGAITGIGRRNGAFVTVFDVDRLFAEVDVAQGAIAA</sequence>
<name>A0ABY7C255_9HYPH</name>
<feature type="domain" description="CheW-like" evidence="1">
    <location>
        <begin position="4"/>
        <end position="149"/>
    </location>
</feature>
<keyword evidence="3" id="KW-1185">Reference proteome</keyword>
<evidence type="ECO:0000313" key="2">
    <source>
        <dbReference type="EMBL" id="WAP69821.1"/>
    </source>
</evidence>
<dbReference type="PANTHER" id="PTHR22617">
    <property type="entry name" value="CHEMOTAXIS SENSOR HISTIDINE KINASE-RELATED"/>
    <property type="match status" value="1"/>
</dbReference>